<organism evidence="2 3">
    <name type="scientific">Streptomyces spororaveus</name>
    <dbReference type="NCBI Taxonomy" id="284039"/>
    <lineage>
        <taxon>Bacteria</taxon>
        <taxon>Bacillati</taxon>
        <taxon>Actinomycetota</taxon>
        <taxon>Actinomycetes</taxon>
        <taxon>Kitasatosporales</taxon>
        <taxon>Streptomycetaceae</taxon>
        <taxon>Streptomyces</taxon>
    </lineage>
</organism>
<evidence type="ECO:0000313" key="3">
    <source>
        <dbReference type="Proteomes" id="UP000608522"/>
    </source>
</evidence>
<protein>
    <recommendedName>
        <fullName evidence="1">Thiamine pyrophosphate enzyme TPP-binding domain-containing protein</fullName>
    </recommendedName>
</protein>
<comment type="caution">
    <text evidence="2">The sequence shown here is derived from an EMBL/GenBank/DDBJ whole genome shotgun (WGS) entry which is preliminary data.</text>
</comment>
<dbReference type="Gene3D" id="3.40.50.970">
    <property type="match status" value="1"/>
</dbReference>
<dbReference type="InterPro" id="IPR011766">
    <property type="entry name" value="TPP_enzyme_TPP-bd"/>
</dbReference>
<dbReference type="SUPFAM" id="SSF52518">
    <property type="entry name" value="Thiamin diphosphate-binding fold (THDP-binding)"/>
    <property type="match status" value="1"/>
</dbReference>
<dbReference type="PANTHER" id="PTHR42981:SF2">
    <property type="entry name" value="PYRUVATE DEHYDROGENASE [UBIQUINONE]"/>
    <property type="match status" value="1"/>
</dbReference>
<dbReference type="InterPro" id="IPR029061">
    <property type="entry name" value="THDP-binding"/>
</dbReference>
<keyword evidence="3" id="KW-1185">Reference proteome</keyword>
<dbReference type="PANTHER" id="PTHR42981">
    <property type="entry name" value="PYRUVATE DEHYDROGENASE [UBIQUINONE]"/>
    <property type="match status" value="1"/>
</dbReference>
<proteinExistence type="predicted"/>
<evidence type="ECO:0000259" key="1">
    <source>
        <dbReference type="Pfam" id="PF02775"/>
    </source>
</evidence>
<accession>A0ABQ3T970</accession>
<dbReference type="EMBL" id="BNED01000005">
    <property type="protein sequence ID" value="GHI76927.1"/>
    <property type="molecule type" value="Genomic_DNA"/>
</dbReference>
<name>A0ABQ3T970_9ACTN</name>
<evidence type="ECO:0000313" key="2">
    <source>
        <dbReference type="EMBL" id="GHI76927.1"/>
    </source>
</evidence>
<reference evidence="3" key="1">
    <citation type="submission" date="2023-07" db="EMBL/GenBank/DDBJ databases">
        <title>Whole genome shotgun sequence of Streptomyces spororaveus NBRC 15456.</title>
        <authorList>
            <person name="Komaki H."/>
            <person name="Tamura T."/>
        </authorList>
    </citation>
    <scope>NUCLEOTIDE SEQUENCE [LARGE SCALE GENOMIC DNA]</scope>
    <source>
        <strain evidence="3">NBRC 15456</strain>
    </source>
</reference>
<dbReference type="Pfam" id="PF02775">
    <property type="entry name" value="TPP_enzyme_C"/>
    <property type="match status" value="1"/>
</dbReference>
<feature type="domain" description="Thiamine pyrophosphate enzyme TPP-binding" evidence="1">
    <location>
        <begin position="5"/>
        <end position="83"/>
    </location>
</feature>
<gene>
    <name evidence="2" type="ORF">Sspor_24880</name>
</gene>
<sequence>MPVGDFLPLVQYDPLAEVVLFDNSSLGTAESETSVSGLPSRGATNRNPDVAGLARAAGAYGVRVERPQQLTGALKGAVRHRGPLRRTWSRTWAPCRFLRRPAPER</sequence>
<dbReference type="Proteomes" id="UP000608522">
    <property type="component" value="Unassembled WGS sequence"/>
</dbReference>
<dbReference type="InterPro" id="IPR047211">
    <property type="entry name" value="POXB-like"/>
</dbReference>